<dbReference type="SMART" id="SM00220">
    <property type="entry name" value="S_TKc"/>
    <property type="match status" value="1"/>
</dbReference>
<dbReference type="Gene3D" id="1.10.510.10">
    <property type="entry name" value="Transferase(Phosphotransferase) domain 1"/>
    <property type="match status" value="1"/>
</dbReference>
<feature type="domain" description="Protein kinase" evidence="12">
    <location>
        <begin position="397"/>
        <end position="653"/>
    </location>
</feature>
<evidence type="ECO:0000256" key="6">
    <source>
        <dbReference type="ARBA" id="ARBA00022840"/>
    </source>
</evidence>
<feature type="compositionally biased region" description="Basic and acidic residues" evidence="11">
    <location>
        <begin position="159"/>
        <end position="169"/>
    </location>
</feature>
<organism evidence="13 14">
    <name type="scientific">Cyberlindnera jadinii (strain ATCC 18201 / CBS 1600 / BCRC 20928 / JCM 3617 / NBRC 0987 / NRRL Y-1542)</name>
    <name type="common">Torula yeast</name>
    <name type="synonym">Candida utilis</name>
    <dbReference type="NCBI Taxonomy" id="983966"/>
    <lineage>
        <taxon>Eukaryota</taxon>
        <taxon>Fungi</taxon>
        <taxon>Dikarya</taxon>
        <taxon>Ascomycota</taxon>
        <taxon>Saccharomycotina</taxon>
        <taxon>Saccharomycetes</taxon>
        <taxon>Phaffomycetales</taxon>
        <taxon>Phaffomycetaceae</taxon>
        <taxon>Cyberlindnera</taxon>
    </lineage>
</organism>
<keyword evidence="5" id="KW-0418">Kinase</keyword>
<evidence type="ECO:0000256" key="11">
    <source>
        <dbReference type="SAM" id="MobiDB-lite"/>
    </source>
</evidence>
<dbReference type="PROSITE" id="PS00107">
    <property type="entry name" value="PROTEIN_KINASE_ATP"/>
    <property type="match status" value="1"/>
</dbReference>
<dbReference type="PANTHER" id="PTHR48013">
    <property type="entry name" value="DUAL SPECIFICITY MITOGEN-ACTIVATED PROTEIN KINASE KINASE 5-RELATED"/>
    <property type="match status" value="1"/>
</dbReference>
<dbReference type="Proteomes" id="UP000038830">
    <property type="component" value="Unassembled WGS sequence"/>
</dbReference>
<feature type="compositionally biased region" description="Low complexity" evidence="11">
    <location>
        <begin position="234"/>
        <end position="257"/>
    </location>
</feature>
<feature type="compositionally biased region" description="Basic and acidic residues" evidence="11">
    <location>
        <begin position="137"/>
        <end position="148"/>
    </location>
</feature>
<keyword evidence="4 10" id="KW-0547">Nucleotide-binding</keyword>
<evidence type="ECO:0000256" key="9">
    <source>
        <dbReference type="ARBA" id="ARBA00049014"/>
    </source>
</evidence>
<evidence type="ECO:0000256" key="7">
    <source>
        <dbReference type="ARBA" id="ARBA00038035"/>
    </source>
</evidence>
<dbReference type="GO" id="GO:0071474">
    <property type="term" value="P:cellular hyperosmotic response"/>
    <property type="evidence" value="ECO:0007669"/>
    <property type="project" value="TreeGrafter"/>
</dbReference>
<evidence type="ECO:0000256" key="8">
    <source>
        <dbReference type="ARBA" id="ARBA00038999"/>
    </source>
</evidence>
<feature type="compositionally biased region" description="Polar residues" evidence="11">
    <location>
        <begin position="54"/>
        <end position="63"/>
    </location>
</feature>
<name>A0A0H5C1B6_CYBJN</name>
<sequence>MPDQTPLSPSKELSRLSLEEVRSPRGSYTINADIQARLMAFQEQRQASRSSSSNHVESATVSRSQEDLSAEAERERDNFQRQQQLQRKKSLQRKQQQEKPLPPLPPKDLKLEKHGVDEECDQNPLLSLRLSSLQQEQDIRKDQQRGDVCDNEEPQEGQRPTEHQEEPHLFKPQQQSASANDVSSLGSPLTGEISSIPTLPQQQQHQSVAAGVSVHSGRPSLPDAQVPQLQTRSQQKFQMLAQQQQQQRLQGNQLNPQRPAPALPINTHNAQVSPQVAARMPKTKQSLSMRRGMKLPGGLPGATPLVSGNASADTKDDITTNSAGDSNSVSNLLSKKSKQPLQPQQQQPSLQLKGLFANFSKYIDIKSGSLNFAGKLSLDSKGINFNGTKFNISADDLEFIEELGRGNYGTVSKVLHKPTGIIMAMKEVRLELDDSKFRQILMELEVLHKCNSPYIIDFYGAFFVEGAVYMCMEFMDGGSLDRIYGDGVDEPHLKYVADSVIRGLMELKEKHNVIHRDVKPTNILVNTAGKVKLCDFGVSGNLVASLAKTNIGCQSYMAPERIKSQSPDDVAYTVQSDIWSLGLSILETAKGCYPYPPETFNNIFSQLSAIVDGEPPKLPDGFSPLAHDFIAHCLDKIPERRPNYAQLLKHPWFADLIDQAEMSHYVKLRIKEAKQEKTKQDKEDFKQLNQKLKPPLHRGGAPKGV</sequence>
<evidence type="ECO:0000256" key="2">
    <source>
        <dbReference type="ARBA" id="ARBA00022553"/>
    </source>
</evidence>
<dbReference type="InterPro" id="IPR017441">
    <property type="entry name" value="Protein_kinase_ATP_BS"/>
</dbReference>
<feature type="binding site" evidence="10">
    <location>
        <position position="426"/>
    </location>
    <ligand>
        <name>ATP</name>
        <dbReference type="ChEBI" id="CHEBI:30616"/>
    </ligand>
</feature>
<feature type="compositionally biased region" description="Basic and acidic residues" evidence="11">
    <location>
        <begin position="107"/>
        <end position="117"/>
    </location>
</feature>
<dbReference type="GO" id="GO:0004674">
    <property type="term" value="F:protein serine/threonine kinase activity"/>
    <property type="evidence" value="ECO:0007669"/>
    <property type="project" value="UniProtKB-KW"/>
</dbReference>
<feature type="region of interest" description="Disordered" evidence="11">
    <location>
        <begin position="42"/>
        <end position="348"/>
    </location>
</feature>
<feature type="compositionally biased region" description="Basic and acidic residues" evidence="11">
    <location>
        <begin position="12"/>
        <end position="23"/>
    </location>
</feature>
<dbReference type="PROSITE" id="PS00108">
    <property type="entry name" value="PROTEIN_KINASE_ST"/>
    <property type="match status" value="1"/>
</dbReference>
<evidence type="ECO:0000313" key="13">
    <source>
        <dbReference type="EMBL" id="CEP21625.1"/>
    </source>
</evidence>
<evidence type="ECO:0000313" key="14">
    <source>
        <dbReference type="Proteomes" id="UP000038830"/>
    </source>
</evidence>
<dbReference type="AlphaFoldDB" id="A0A0H5C1B6"/>
<dbReference type="GO" id="GO:0032991">
    <property type="term" value="C:protein-containing complex"/>
    <property type="evidence" value="ECO:0007669"/>
    <property type="project" value="UniProtKB-ARBA"/>
</dbReference>
<comment type="similarity">
    <text evidence="7">Belongs to the protein kinase superfamily. STE Ser/Thr protein kinase family. MAP kinase kinase subfamily.</text>
</comment>
<dbReference type="GO" id="GO:0005737">
    <property type="term" value="C:cytoplasm"/>
    <property type="evidence" value="ECO:0007669"/>
    <property type="project" value="UniProtKB-ARBA"/>
</dbReference>
<dbReference type="Pfam" id="PF00069">
    <property type="entry name" value="Pkinase"/>
    <property type="match status" value="1"/>
</dbReference>
<evidence type="ECO:0000259" key="12">
    <source>
        <dbReference type="PROSITE" id="PS50011"/>
    </source>
</evidence>
<feature type="region of interest" description="Disordered" evidence="11">
    <location>
        <begin position="674"/>
        <end position="705"/>
    </location>
</feature>
<evidence type="ECO:0000256" key="4">
    <source>
        <dbReference type="ARBA" id="ARBA00022741"/>
    </source>
</evidence>
<accession>A0A0H5C1B6</accession>
<dbReference type="GO" id="GO:0005524">
    <property type="term" value="F:ATP binding"/>
    <property type="evidence" value="ECO:0007669"/>
    <property type="project" value="UniProtKB-UniRule"/>
</dbReference>
<dbReference type="InterPro" id="IPR000719">
    <property type="entry name" value="Prot_kinase_dom"/>
</dbReference>
<feature type="compositionally biased region" description="Polar residues" evidence="11">
    <location>
        <begin position="172"/>
        <end position="207"/>
    </location>
</feature>
<protein>
    <recommendedName>
        <fullName evidence="8">mitogen-activated protein kinase kinase</fullName>
        <ecNumber evidence="8">2.7.12.2</ecNumber>
    </recommendedName>
</protein>
<evidence type="ECO:0000256" key="3">
    <source>
        <dbReference type="ARBA" id="ARBA00022679"/>
    </source>
</evidence>
<dbReference type="PROSITE" id="PS50011">
    <property type="entry name" value="PROTEIN_KINASE_DOM"/>
    <property type="match status" value="1"/>
</dbReference>
<dbReference type="EMBL" id="CDQK01000002">
    <property type="protein sequence ID" value="CEP21625.1"/>
    <property type="molecule type" value="Genomic_DNA"/>
</dbReference>
<feature type="region of interest" description="Disordered" evidence="11">
    <location>
        <begin position="1"/>
        <end position="27"/>
    </location>
</feature>
<dbReference type="GO" id="GO:0004708">
    <property type="term" value="F:MAP kinase kinase activity"/>
    <property type="evidence" value="ECO:0007669"/>
    <property type="project" value="UniProtKB-EC"/>
</dbReference>
<reference evidence="14" key="1">
    <citation type="journal article" date="2015" name="J. Biotechnol.">
        <title>The structure of the Cyberlindnera jadinii genome and its relation to Candida utilis analyzed by the occurrence of single nucleotide polymorphisms.</title>
        <authorList>
            <person name="Rupp O."/>
            <person name="Brinkrolf K."/>
            <person name="Buerth C."/>
            <person name="Kunigo M."/>
            <person name="Schneider J."/>
            <person name="Jaenicke S."/>
            <person name="Goesmann A."/>
            <person name="Puehler A."/>
            <person name="Jaeger K.-E."/>
            <person name="Ernst J.F."/>
        </authorList>
    </citation>
    <scope>NUCLEOTIDE SEQUENCE [LARGE SCALE GENOMIC DNA]</scope>
    <source>
        <strain evidence="14">ATCC 18201 / CBS 1600 / BCRC 20928 / JCM 3617 / NBRC 0987 / NRRL Y-1542</strain>
    </source>
</reference>
<keyword evidence="6 10" id="KW-0067">ATP-binding</keyword>
<keyword evidence="1" id="KW-0723">Serine/threonine-protein kinase</keyword>
<dbReference type="SUPFAM" id="SSF56112">
    <property type="entry name" value="Protein kinase-like (PK-like)"/>
    <property type="match status" value="1"/>
</dbReference>
<feature type="compositionally biased region" description="Basic and acidic residues" evidence="11">
    <location>
        <begin position="674"/>
        <end position="686"/>
    </location>
</feature>
<dbReference type="EC" id="2.7.12.2" evidence="8"/>
<evidence type="ECO:0000256" key="1">
    <source>
        <dbReference type="ARBA" id="ARBA00022527"/>
    </source>
</evidence>
<keyword evidence="3" id="KW-0808">Transferase</keyword>
<proteinExistence type="inferred from homology"/>
<gene>
    <name evidence="13" type="ORF">BN1211_1758</name>
</gene>
<dbReference type="InterPro" id="IPR011009">
    <property type="entry name" value="Kinase-like_dom_sf"/>
</dbReference>
<evidence type="ECO:0000256" key="10">
    <source>
        <dbReference type="PROSITE-ProRule" id="PRU10141"/>
    </source>
</evidence>
<dbReference type="Gene3D" id="3.30.200.20">
    <property type="entry name" value="Phosphorylase Kinase, domain 1"/>
    <property type="match status" value="1"/>
</dbReference>
<feature type="compositionally biased region" description="Low complexity" evidence="11">
    <location>
        <begin position="326"/>
        <end position="348"/>
    </location>
</feature>
<dbReference type="FunFam" id="3.30.200.20:FF:000341">
    <property type="entry name" value="MAP kinase kinase PBS2"/>
    <property type="match status" value="1"/>
</dbReference>
<dbReference type="GO" id="GO:0038066">
    <property type="term" value="P:p38MAPK cascade"/>
    <property type="evidence" value="ECO:0007669"/>
    <property type="project" value="UniProtKB-ARBA"/>
</dbReference>
<dbReference type="PANTHER" id="PTHR48013:SF25">
    <property type="entry name" value="MAP KINASE KINASE PBS2"/>
    <property type="match status" value="1"/>
</dbReference>
<evidence type="ECO:0000256" key="5">
    <source>
        <dbReference type="ARBA" id="ARBA00022777"/>
    </source>
</evidence>
<comment type="catalytic activity">
    <reaction evidence="9">
        <text>L-seryl-[protein] + ATP = O-phospho-L-seryl-[protein] + ADP + H(+)</text>
        <dbReference type="Rhea" id="RHEA:17989"/>
        <dbReference type="Rhea" id="RHEA-COMP:9863"/>
        <dbReference type="Rhea" id="RHEA-COMP:11604"/>
        <dbReference type="ChEBI" id="CHEBI:15378"/>
        <dbReference type="ChEBI" id="CHEBI:29999"/>
        <dbReference type="ChEBI" id="CHEBI:30616"/>
        <dbReference type="ChEBI" id="CHEBI:83421"/>
        <dbReference type="ChEBI" id="CHEBI:456216"/>
        <dbReference type="EC" id="2.7.12.2"/>
    </reaction>
</comment>
<keyword evidence="2" id="KW-0597">Phosphoprotein</keyword>
<dbReference type="InterPro" id="IPR008271">
    <property type="entry name" value="Ser/Thr_kinase_AS"/>
</dbReference>